<comment type="subcellular location">
    <subcellularLocation>
        <location evidence="6">Cytoplasm</location>
    </subcellularLocation>
</comment>
<dbReference type="Gene3D" id="2.60.200.30">
    <property type="entry name" value="Probable inorganic polyphosphate/atp-NAD kinase, domain 2"/>
    <property type="match status" value="1"/>
</dbReference>
<protein>
    <recommendedName>
        <fullName evidence="6">NAD kinase</fullName>
        <ecNumber evidence="6">2.7.1.23</ecNumber>
    </recommendedName>
    <alternativeName>
        <fullName evidence="6">ATP-dependent NAD kinase</fullName>
    </alternativeName>
</protein>
<dbReference type="Pfam" id="PF01513">
    <property type="entry name" value="NAD_kinase"/>
    <property type="match status" value="1"/>
</dbReference>
<feature type="binding site" evidence="6">
    <location>
        <begin position="136"/>
        <end position="137"/>
    </location>
    <ligand>
        <name>NAD(+)</name>
        <dbReference type="ChEBI" id="CHEBI:57540"/>
    </ligand>
</feature>
<name>A0A7C0XCC7_UNCW3</name>
<comment type="similarity">
    <text evidence="6">Belongs to the NAD kinase family.</text>
</comment>
<reference evidence="7" key="1">
    <citation type="journal article" date="2020" name="mSystems">
        <title>Genome- and Community-Level Interaction Insights into Carbon Utilization and Element Cycling Functions of Hydrothermarchaeota in Hydrothermal Sediment.</title>
        <authorList>
            <person name="Zhou Z."/>
            <person name="Liu Y."/>
            <person name="Xu W."/>
            <person name="Pan J."/>
            <person name="Luo Z.H."/>
            <person name="Li M."/>
        </authorList>
    </citation>
    <scope>NUCLEOTIDE SEQUENCE [LARGE SCALE GENOMIC DNA]</scope>
    <source>
        <strain evidence="7">HyVt-237</strain>
    </source>
</reference>
<keyword evidence="2 6" id="KW-0418">Kinase</keyword>
<evidence type="ECO:0000256" key="6">
    <source>
        <dbReference type="HAMAP-Rule" id="MF_00361"/>
    </source>
</evidence>
<dbReference type="GO" id="GO:0006741">
    <property type="term" value="P:NADP+ biosynthetic process"/>
    <property type="evidence" value="ECO:0007669"/>
    <property type="project" value="UniProtKB-UniRule"/>
</dbReference>
<comment type="cofactor">
    <cofactor evidence="6">
        <name>a divalent metal cation</name>
        <dbReference type="ChEBI" id="CHEBI:60240"/>
    </cofactor>
</comment>
<dbReference type="GO" id="GO:0051287">
    <property type="term" value="F:NAD binding"/>
    <property type="evidence" value="ECO:0007669"/>
    <property type="project" value="UniProtKB-ARBA"/>
</dbReference>
<proteinExistence type="inferred from homology"/>
<accession>A0A7C0XCC7</accession>
<sequence>MIFGVLGNPRKKDIPGVLQELKRSAGEIEIYYSEELKDLVPGGTGDQVLPLEEVVRRADVLFSLGGDGTFLKAARFSRGKPIVGINLGGLGFLNFFSPDQIPEVVNRLKRGEFYIEKRDALLALRSEKDEKFFALNDVSITITGSSRMIEIVVEADGELMSRYRADGIIVSTPTGSTAYNLAAGGPVVHPDVDAIIVTPICAHILSIRPVLLPSSTVVNITVRVKGEEKLMISADGQQQSMLVSGEKVSVRVDKGAVSMVKFEDTPGFFEILRKKLCWG</sequence>
<evidence type="ECO:0000313" key="7">
    <source>
        <dbReference type="EMBL" id="HDM89778.1"/>
    </source>
</evidence>
<dbReference type="AlphaFoldDB" id="A0A7C0XCC7"/>
<evidence type="ECO:0000256" key="2">
    <source>
        <dbReference type="ARBA" id="ARBA00022777"/>
    </source>
</evidence>
<organism evidence="7">
    <name type="scientific">candidate division WOR-3 bacterium</name>
    <dbReference type="NCBI Taxonomy" id="2052148"/>
    <lineage>
        <taxon>Bacteria</taxon>
        <taxon>Bacteria division WOR-3</taxon>
    </lineage>
</organism>
<feature type="binding site" evidence="6">
    <location>
        <position position="164"/>
    </location>
    <ligand>
        <name>NAD(+)</name>
        <dbReference type="ChEBI" id="CHEBI:57540"/>
    </ligand>
</feature>
<feature type="binding site" evidence="6">
    <location>
        <position position="166"/>
    </location>
    <ligand>
        <name>NAD(+)</name>
        <dbReference type="ChEBI" id="CHEBI:57540"/>
    </ligand>
</feature>
<gene>
    <name evidence="6" type="primary">nadK</name>
    <name evidence="7" type="ORF">ENG67_01035</name>
</gene>
<dbReference type="GO" id="GO:0003951">
    <property type="term" value="F:NAD+ kinase activity"/>
    <property type="evidence" value="ECO:0007669"/>
    <property type="project" value="UniProtKB-UniRule"/>
</dbReference>
<evidence type="ECO:0000256" key="1">
    <source>
        <dbReference type="ARBA" id="ARBA00022679"/>
    </source>
</evidence>
<dbReference type="EC" id="2.7.1.23" evidence="6"/>
<keyword evidence="6" id="KW-0547">Nucleotide-binding</keyword>
<feature type="binding site" evidence="6">
    <location>
        <position position="72"/>
    </location>
    <ligand>
        <name>NAD(+)</name>
        <dbReference type="ChEBI" id="CHEBI:57540"/>
    </ligand>
</feature>
<dbReference type="Gene3D" id="3.40.50.10330">
    <property type="entry name" value="Probable inorganic polyphosphate/atp-NAD kinase, domain 1"/>
    <property type="match status" value="1"/>
</dbReference>
<dbReference type="SUPFAM" id="SSF111331">
    <property type="entry name" value="NAD kinase/diacylglycerol kinase-like"/>
    <property type="match status" value="1"/>
</dbReference>
<feature type="active site" description="Proton acceptor" evidence="6">
    <location>
        <position position="67"/>
    </location>
</feature>
<feature type="binding site" evidence="6">
    <location>
        <position position="237"/>
    </location>
    <ligand>
        <name>NAD(+)</name>
        <dbReference type="ChEBI" id="CHEBI:57540"/>
    </ligand>
</feature>
<feature type="binding site" evidence="6">
    <location>
        <position position="147"/>
    </location>
    <ligand>
        <name>NAD(+)</name>
        <dbReference type="ChEBI" id="CHEBI:57540"/>
    </ligand>
</feature>
<feature type="binding site" evidence="6">
    <location>
        <begin position="67"/>
        <end position="68"/>
    </location>
    <ligand>
        <name>NAD(+)</name>
        <dbReference type="ChEBI" id="CHEBI:57540"/>
    </ligand>
</feature>
<dbReference type="Proteomes" id="UP000885931">
    <property type="component" value="Unassembled WGS sequence"/>
</dbReference>
<dbReference type="InterPro" id="IPR002504">
    <property type="entry name" value="NADK"/>
</dbReference>
<evidence type="ECO:0000256" key="5">
    <source>
        <dbReference type="ARBA" id="ARBA00047925"/>
    </source>
</evidence>
<dbReference type="PANTHER" id="PTHR20275:SF0">
    <property type="entry name" value="NAD KINASE"/>
    <property type="match status" value="1"/>
</dbReference>
<keyword evidence="4 6" id="KW-0520">NAD</keyword>
<dbReference type="GO" id="GO:0005737">
    <property type="term" value="C:cytoplasm"/>
    <property type="evidence" value="ECO:0007669"/>
    <property type="project" value="UniProtKB-SubCell"/>
</dbReference>
<keyword evidence="6" id="KW-0963">Cytoplasm</keyword>
<dbReference type="HAMAP" id="MF_00361">
    <property type="entry name" value="NAD_kinase"/>
    <property type="match status" value="1"/>
</dbReference>
<keyword evidence="1 6" id="KW-0808">Transferase</keyword>
<dbReference type="GO" id="GO:0005524">
    <property type="term" value="F:ATP binding"/>
    <property type="evidence" value="ECO:0007669"/>
    <property type="project" value="UniProtKB-KW"/>
</dbReference>
<keyword evidence="6" id="KW-0067">ATP-binding</keyword>
<dbReference type="Pfam" id="PF20143">
    <property type="entry name" value="NAD_kinase_C"/>
    <property type="match status" value="1"/>
</dbReference>
<comment type="caution">
    <text evidence="6">Lacks conserved residue(s) required for the propagation of feature annotation.</text>
</comment>
<dbReference type="InterPro" id="IPR017437">
    <property type="entry name" value="ATP-NAD_kinase_PpnK-typ_C"/>
</dbReference>
<evidence type="ECO:0000256" key="4">
    <source>
        <dbReference type="ARBA" id="ARBA00023027"/>
    </source>
</evidence>
<dbReference type="InterPro" id="IPR017438">
    <property type="entry name" value="ATP-NAD_kinase_N"/>
</dbReference>
<comment type="catalytic activity">
    <reaction evidence="5 6">
        <text>NAD(+) + ATP = ADP + NADP(+) + H(+)</text>
        <dbReference type="Rhea" id="RHEA:18629"/>
        <dbReference type="ChEBI" id="CHEBI:15378"/>
        <dbReference type="ChEBI" id="CHEBI:30616"/>
        <dbReference type="ChEBI" id="CHEBI:57540"/>
        <dbReference type="ChEBI" id="CHEBI:58349"/>
        <dbReference type="ChEBI" id="CHEBI:456216"/>
        <dbReference type="EC" id="2.7.1.23"/>
    </reaction>
</comment>
<dbReference type="PANTHER" id="PTHR20275">
    <property type="entry name" value="NAD KINASE"/>
    <property type="match status" value="1"/>
</dbReference>
<dbReference type="EMBL" id="DRBW01000039">
    <property type="protein sequence ID" value="HDM89778.1"/>
    <property type="molecule type" value="Genomic_DNA"/>
</dbReference>
<dbReference type="GO" id="GO:0046872">
    <property type="term" value="F:metal ion binding"/>
    <property type="evidence" value="ECO:0007669"/>
    <property type="project" value="UniProtKB-UniRule"/>
</dbReference>
<evidence type="ECO:0000256" key="3">
    <source>
        <dbReference type="ARBA" id="ARBA00022857"/>
    </source>
</evidence>
<dbReference type="InterPro" id="IPR016064">
    <property type="entry name" value="NAD/diacylglycerol_kinase_sf"/>
</dbReference>
<comment type="caution">
    <text evidence="7">The sequence shown here is derived from an EMBL/GenBank/DDBJ whole genome shotgun (WGS) entry which is preliminary data.</text>
</comment>
<dbReference type="GO" id="GO:0019674">
    <property type="term" value="P:NAD+ metabolic process"/>
    <property type="evidence" value="ECO:0007669"/>
    <property type="project" value="InterPro"/>
</dbReference>
<keyword evidence="3 6" id="KW-0521">NADP</keyword>
<comment type="function">
    <text evidence="6">Involved in the regulation of the intracellular balance of NAD and NADP, and is a key enzyme in the biosynthesis of NADP. Catalyzes specifically the phosphorylation on 2'-hydroxyl of the adenosine moiety of NAD to yield NADP.</text>
</comment>